<feature type="transmembrane region" description="Helical" evidence="5">
    <location>
        <begin position="103"/>
        <end position="122"/>
    </location>
</feature>
<comment type="subcellular location">
    <subcellularLocation>
        <location evidence="1">Membrane</location>
        <topology evidence="1">Multi-pass membrane protein</topology>
    </subcellularLocation>
</comment>
<gene>
    <name evidence="6" type="ORF">GGI19_004714</name>
</gene>
<accession>A0A9W8GY62</accession>
<feature type="transmembrane region" description="Helical" evidence="5">
    <location>
        <begin position="182"/>
        <end position="213"/>
    </location>
</feature>
<evidence type="ECO:0000313" key="7">
    <source>
        <dbReference type="Proteomes" id="UP001140011"/>
    </source>
</evidence>
<keyword evidence="7" id="KW-1185">Reference proteome</keyword>
<evidence type="ECO:0000313" key="6">
    <source>
        <dbReference type="EMBL" id="KAJ2751077.1"/>
    </source>
</evidence>
<comment type="caution">
    <text evidence="6">The sequence shown here is derived from an EMBL/GenBank/DDBJ whole genome shotgun (WGS) entry which is preliminary data.</text>
</comment>
<dbReference type="OrthoDB" id="5565876at2759"/>
<evidence type="ECO:0000256" key="4">
    <source>
        <dbReference type="ARBA" id="ARBA00023136"/>
    </source>
</evidence>
<evidence type="ECO:0000256" key="3">
    <source>
        <dbReference type="ARBA" id="ARBA00022989"/>
    </source>
</evidence>
<dbReference type="GO" id="GO:0007189">
    <property type="term" value="P:adenylate cyclase-activating G protein-coupled receptor signaling pathway"/>
    <property type="evidence" value="ECO:0007669"/>
    <property type="project" value="TreeGrafter"/>
</dbReference>
<dbReference type="Proteomes" id="UP001140011">
    <property type="component" value="Unassembled WGS sequence"/>
</dbReference>
<feature type="transmembrane region" description="Helical" evidence="5">
    <location>
        <begin position="35"/>
        <end position="61"/>
    </location>
</feature>
<name>A0A9W8GY62_9FUNG</name>
<feature type="transmembrane region" description="Helical" evidence="5">
    <location>
        <begin position="73"/>
        <end position="91"/>
    </location>
</feature>
<evidence type="ECO:0000256" key="1">
    <source>
        <dbReference type="ARBA" id="ARBA00004141"/>
    </source>
</evidence>
<protein>
    <submittedName>
        <fullName evidence="6">Uncharacterized protein</fullName>
    </submittedName>
</protein>
<evidence type="ECO:0000256" key="5">
    <source>
        <dbReference type="SAM" id="Phobius"/>
    </source>
</evidence>
<feature type="transmembrane region" description="Helical" evidence="5">
    <location>
        <begin position="278"/>
        <end position="301"/>
    </location>
</feature>
<keyword evidence="4 5" id="KW-0472">Membrane</keyword>
<keyword evidence="3 5" id="KW-1133">Transmembrane helix</keyword>
<reference evidence="6" key="1">
    <citation type="submission" date="2022-07" db="EMBL/GenBank/DDBJ databases">
        <title>Phylogenomic reconstructions and comparative analyses of Kickxellomycotina fungi.</title>
        <authorList>
            <person name="Reynolds N.K."/>
            <person name="Stajich J.E."/>
            <person name="Barry K."/>
            <person name="Grigoriev I.V."/>
            <person name="Crous P."/>
            <person name="Smith M.E."/>
        </authorList>
    </citation>
    <scope>NUCLEOTIDE SEQUENCE</scope>
    <source>
        <strain evidence="6">BCRC 34297</strain>
    </source>
</reference>
<feature type="transmembrane region" description="Helical" evidence="5">
    <location>
        <begin position="142"/>
        <end position="162"/>
    </location>
</feature>
<evidence type="ECO:0000256" key="2">
    <source>
        <dbReference type="ARBA" id="ARBA00022692"/>
    </source>
</evidence>
<dbReference type="AlphaFoldDB" id="A0A9W8GY62"/>
<proteinExistence type="predicted"/>
<organism evidence="6 7">
    <name type="scientific">Coemansia pectinata</name>
    <dbReference type="NCBI Taxonomy" id="1052879"/>
    <lineage>
        <taxon>Eukaryota</taxon>
        <taxon>Fungi</taxon>
        <taxon>Fungi incertae sedis</taxon>
        <taxon>Zoopagomycota</taxon>
        <taxon>Kickxellomycotina</taxon>
        <taxon>Kickxellomycetes</taxon>
        <taxon>Kickxellales</taxon>
        <taxon>Kickxellaceae</taxon>
        <taxon>Coemansia</taxon>
    </lineage>
</organism>
<dbReference type="PANTHER" id="PTHR23112:SF0">
    <property type="entry name" value="TRANSMEMBRANE PROTEIN 116"/>
    <property type="match status" value="1"/>
</dbReference>
<keyword evidence="2 5" id="KW-0812">Transmembrane</keyword>
<dbReference type="GO" id="GO:0004930">
    <property type="term" value="F:G protein-coupled receptor activity"/>
    <property type="evidence" value="ECO:0007669"/>
    <property type="project" value="TreeGrafter"/>
</dbReference>
<sequence>MSLTRALVLRKFTPGPEDPSEMLSEGWATIKSRDWLFRFAMGSAGGLSGLMFVFLAAVFFWRRPLVDRVSLRLIALISLFDLLHCILQTLPKNEDITRKRWRLFFIDFFSFGSIYLSSSIAFNLQMVFLRKSRTPLPRYVEYLYYIVPLTVCLLHIAPQYIYAATRGWTMNGQDTVSRTPEFLLLACLGVLFIPYVFVLYNIITSLLVMYSLYTKQRAITRVLNSVSRETHGLLSGSNPSTAQDNLSVSVSSTSISVSPKERQQLKLARRVYKISVRIAIYPLAPTVGLILLSIFYLQQYFVTMTYRSDVHTFVWLTTMSFFMFPVIAFINFVIFLTDPAVVKVIAEVRRSIRIKMGRTDNFKSSDSESYSPGRVVGKKASVTISESGVLSETMQVDSSSLISTYDPEKTNNYQYDGLFDTPEALEESRPFASAIDGLQDDAVMRRVRASGDGESDYHDLL</sequence>
<dbReference type="EMBL" id="JANBUH010000453">
    <property type="protein sequence ID" value="KAJ2751077.1"/>
    <property type="molecule type" value="Genomic_DNA"/>
</dbReference>
<feature type="transmembrane region" description="Helical" evidence="5">
    <location>
        <begin position="321"/>
        <end position="346"/>
    </location>
</feature>
<dbReference type="GO" id="GO:0005886">
    <property type="term" value="C:plasma membrane"/>
    <property type="evidence" value="ECO:0007669"/>
    <property type="project" value="TreeGrafter"/>
</dbReference>
<dbReference type="PANTHER" id="PTHR23112">
    <property type="entry name" value="G PROTEIN-COUPLED RECEPTOR 157-RELATED"/>
    <property type="match status" value="1"/>
</dbReference>